<dbReference type="InterPro" id="IPR018170">
    <property type="entry name" value="Aldo/ket_reductase_CS"/>
</dbReference>
<dbReference type="PROSITE" id="PS00062">
    <property type="entry name" value="ALDOKETO_REDUCTASE_2"/>
    <property type="match status" value="1"/>
</dbReference>
<dbReference type="STRING" id="4846.A0A367KPE8"/>
<evidence type="ECO:0000259" key="5">
    <source>
        <dbReference type="Pfam" id="PF00248"/>
    </source>
</evidence>
<proteinExistence type="predicted"/>
<dbReference type="InterPro" id="IPR020471">
    <property type="entry name" value="AKR"/>
</dbReference>
<feature type="binding site" evidence="3">
    <location>
        <position position="111"/>
    </location>
    <ligand>
        <name>substrate</name>
    </ligand>
</feature>
<evidence type="ECO:0000313" key="7">
    <source>
        <dbReference type="Proteomes" id="UP000253551"/>
    </source>
</evidence>
<feature type="domain" description="NADP-dependent oxidoreductase" evidence="5">
    <location>
        <begin position="18"/>
        <end position="286"/>
    </location>
</feature>
<dbReference type="OrthoDB" id="416253at2759"/>
<dbReference type="InterPro" id="IPR023210">
    <property type="entry name" value="NADP_OxRdtase_dom"/>
</dbReference>
<gene>
    <name evidence="6" type="ORF">CU098_011006</name>
</gene>
<evidence type="ECO:0000313" key="6">
    <source>
        <dbReference type="EMBL" id="RCI04115.1"/>
    </source>
</evidence>
<dbReference type="PANTHER" id="PTHR11732">
    <property type="entry name" value="ALDO/KETO REDUCTASE"/>
    <property type="match status" value="1"/>
</dbReference>
<dbReference type="InterPro" id="IPR036812">
    <property type="entry name" value="NAD(P)_OxRdtase_dom_sf"/>
</dbReference>
<evidence type="ECO:0000256" key="1">
    <source>
        <dbReference type="ARBA" id="ARBA00023002"/>
    </source>
</evidence>
<accession>A0A367KPE8</accession>
<dbReference type="Gene3D" id="3.20.20.100">
    <property type="entry name" value="NADP-dependent oxidoreductase domain"/>
    <property type="match status" value="1"/>
</dbReference>
<evidence type="ECO:0000256" key="3">
    <source>
        <dbReference type="PIRSR" id="PIRSR000097-2"/>
    </source>
</evidence>
<name>A0A367KPE8_RHIST</name>
<dbReference type="FunFam" id="3.20.20.100:FF:000002">
    <property type="entry name" value="2,5-diketo-D-gluconic acid reductase A"/>
    <property type="match status" value="1"/>
</dbReference>
<feature type="site" description="Lowers pKa of active site Tyr" evidence="4">
    <location>
        <position position="78"/>
    </location>
</feature>
<keyword evidence="1" id="KW-0560">Oxidoreductase</keyword>
<dbReference type="PRINTS" id="PR00069">
    <property type="entry name" value="ALDKETRDTASE"/>
</dbReference>
<comment type="caution">
    <text evidence="6">The sequence shown here is derived from an EMBL/GenBank/DDBJ whole genome shotgun (WGS) entry which is preliminary data.</text>
</comment>
<dbReference type="SUPFAM" id="SSF51430">
    <property type="entry name" value="NAD(P)-linked oxidoreductase"/>
    <property type="match status" value="1"/>
</dbReference>
<dbReference type="Proteomes" id="UP000253551">
    <property type="component" value="Unassembled WGS sequence"/>
</dbReference>
<dbReference type="GO" id="GO:0016616">
    <property type="term" value="F:oxidoreductase activity, acting on the CH-OH group of donors, NAD or NADP as acceptor"/>
    <property type="evidence" value="ECO:0007669"/>
    <property type="project" value="UniProtKB-ARBA"/>
</dbReference>
<dbReference type="CDD" id="cd19071">
    <property type="entry name" value="AKR_AKR1-5-like"/>
    <property type="match status" value="1"/>
</dbReference>
<evidence type="ECO:0000256" key="4">
    <source>
        <dbReference type="PIRSR" id="PIRSR000097-3"/>
    </source>
</evidence>
<dbReference type="PIRSF" id="PIRSF000097">
    <property type="entry name" value="AKR"/>
    <property type="match status" value="1"/>
</dbReference>
<protein>
    <recommendedName>
        <fullName evidence="5">NADP-dependent oxidoreductase domain-containing protein</fullName>
    </recommendedName>
</protein>
<feature type="active site" description="Proton donor" evidence="2">
    <location>
        <position position="53"/>
    </location>
</feature>
<dbReference type="AlphaFoldDB" id="A0A367KPE8"/>
<reference evidence="6 7" key="1">
    <citation type="journal article" date="2018" name="G3 (Bethesda)">
        <title>Phylogenetic and Phylogenomic Definition of Rhizopus Species.</title>
        <authorList>
            <person name="Gryganskyi A.P."/>
            <person name="Golan J."/>
            <person name="Dolatabadi S."/>
            <person name="Mondo S."/>
            <person name="Robb S."/>
            <person name="Idnurm A."/>
            <person name="Muszewska A."/>
            <person name="Steczkiewicz K."/>
            <person name="Masonjones S."/>
            <person name="Liao H.L."/>
            <person name="Gajdeczka M.T."/>
            <person name="Anike F."/>
            <person name="Vuek A."/>
            <person name="Anishchenko I.M."/>
            <person name="Voigt K."/>
            <person name="de Hoog G.S."/>
            <person name="Smith M.E."/>
            <person name="Heitman J."/>
            <person name="Vilgalys R."/>
            <person name="Stajich J.E."/>
        </authorList>
    </citation>
    <scope>NUCLEOTIDE SEQUENCE [LARGE SCALE GENOMIC DNA]</scope>
    <source>
        <strain evidence="6 7">LSU 92-RS-03</strain>
    </source>
</reference>
<evidence type="ECO:0000256" key="2">
    <source>
        <dbReference type="PIRSR" id="PIRSR000097-1"/>
    </source>
</evidence>
<organism evidence="6 7">
    <name type="scientific">Rhizopus stolonifer</name>
    <name type="common">Rhizopus nigricans</name>
    <dbReference type="NCBI Taxonomy" id="4846"/>
    <lineage>
        <taxon>Eukaryota</taxon>
        <taxon>Fungi</taxon>
        <taxon>Fungi incertae sedis</taxon>
        <taxon>Mucoromycota</taxon>
        <taxon>Mucoromycotina</taxon>
        <taxon>Mucoromycetes</taxon>
        <taxon>Mucorales</taxon>
        <taxon>Mucorineae</taxon>
        <taxon>Rhizopodaceae</taxon>
        <taxon>Rhizopus</taxon>
    </lineage>
</organism>
<keyword evidence="7" id="KW-1185">Reference proteome</keyword>
<sequence length="309" mass="35228">MSSVPSTKLNSGYHLPLIGYGTFGGHDAPEQVYNAAKIALKKGYKHFDTAYSYQTENSLGNAVRESGVPREELFITTKLWQSFHEPQHVRPVLERSLEHLQMEYVDLYLMHWPFAWEFRGYEFADLKLDGPPKIIDVPIIDTWREMEKLVKDGKTRSIGVSNFTIPMLQDLLSKCEIPPAVNQIELHPCLPQEDMLQFCKENNIILTAFSPLGNPGYRQNAYNILDDPVVLKIAEKYNKTPVQVLLNYGVNRGYAVIPKSVTESRIEANLVYFEIDSEDVKALADIGKSHPLRTCQPEKIYGPDHNIFD</sequence>
<dbReference type="Pfam" id="PF00248">
    <property type="entry name" value="Aldo_ket_red"/>
    <property type="match status" value="1"/>
</dbReference>
<dbReference type="EMBL" id="PJQM01000783">
    <property type="protein sequence ID" value="RCI04115.1"/>
    <property type="molecule type" value="Genomic_DNA"/>
</dbReference>